<dbReference type="EMBL" id="BAABKK010000010">
    <property type="protein sequence ID" value="GAA5193125.1"/>
    <property type="molecule type" value="Genomic_DNA"/>
</dbReference>
<name>A0ABP9SC23_9MICC</name>
<dbReference type="Proteomes" id="UP001500200">
    <property type="component" value="Unassembled WGS sequence"/>
</dbReference>
<organism evidence="1 2">
    <name type="scientific">Arthrobacter gyeryongensis</name>
    <dbReference type="NCBI Taxonomy" id="1650592"/>
    <lineage>
        <taxon>Bacteria</taxon>
        <taxon>Bacillati</taxon>
        <taxon>Actinomycetota</taxon>
        <taxon>Actinomycetes</taxon>
        <taxon>Micrococcales</taxon>
        <taxon>Micrococcaceae</taxon>
        <taxon>Arthrobacter</taxon>
    </lineage>
</organism>
<proteinExistence type="predicted"/>
<evidence type="ECO:0000313" key="2">
    <source>
        <dbReference type="Proteomes" id="UP001500200"/>
    </source>
</evidence>
<accession>A0ABP9SC23</accession>
<sequence>MGQVQGIQSDTATQLKLGGSWTTIRSGTATYQVFNPMVIDGTHGISRIQMLKSQLIDKTKF</sequence>
<protein>
    <submittedName>
        <fullName evidence="1">Uncharacterized protein</fullName>
    </submittedName>
</protein>
<dbReference type="RefSeq" id="WP_345448804.1">
    <property type="nucleotide sequence ID" value="NZ_BAABKK010000010.1"/>
</dbReference>
<comment type="caution">
    <text evidence="1">The sequence shown here is derived from an EMBL/GenBank/DDBJ whole genome shotgun (WGS) entry which is preliminary data.</text>
</comment>
<evidence type="ECO:0000313" key="1">
    <source>
        <dbReference type="EMBL" id="GAA5193125.1"/>
    </source>
</evidence>
<gene>
    <name evidence="1" type="ORF">GCM10023346_16990</name>
</gene>
<reference evidence="2" key="1">
    <citation type="journal article" date="2019" name="Int. J. Syst. Evol. Microbiol.">
        <title>The Global Catalogue of Microorganisms (GCM) 10K type strain sequencing project: providing services to taxonomists for standard genome sequencing and annotation.</title>
        <authorList>
            <consortium name="The Broad Institute Genomics Platform"/>
            <consortium name="The Broad Institute Genome Sequencing Center for Infectious Disease"/>
            <person name="Wu L."/>
            <person name="Ma J."/>
        </authorList>
    </citation>
    <scope>NUCLEOTIDE SEQUENCE [LARGE SCALE GENOMIC DNA]</scope>
    <source>
        <strain evidence="2">JCM 18514</strain>
    </source>
</reference>
<keyword evidence="2" id="KW-1185">Reference proteome</keyword>